<gene>
    <name evidence="1" type="ORF">Fcan01_21836</name>
</gene>
<reference evidence="1 2" key="1">
    <citation type="submission" date="2015-12" db="EMBL/GenBank/DDBJ databases">
        <title>The genome of Folsomia candida.</title>
        <authorList>
            <person name="Faddeeva A."/>
            <person name="Derks M.F."/>
            <person name="Anvar Y."/>
            <person name="Smit S."/>
            <person name="Van Straalen N."/>
            <person name="Roelofs D."/>
        </authorList>
    </citation>
    <scope>NUCLEOTIDE SEQUENCE [LARGE SCALE GENOMIC DNA]</scope>
    <source>
        <strain evidence="1 2">VU population</strain>
        <tissue evidence="1">Whole body</tissue>
    </source>
</reference>
<sequence>MRSIMFKLDDLFRIMKGWRNLKDISVSQSTFETVEIIQALRQTRFMNQIQNLTLHLASDDNSRNVEYTNNVDKAIMEAVILAASKLQSFKLSRFKGHLFLGSVARFLENITLEKLNFDELSETGSTLAKNLKIKL</sequence>
<evidence type="ECO:0000313" key="1">
    <source>
        <dbReference type="EMBL" id="OXA43520.1"/>
    </source>
</evidence>
<evidence type="ECO:0000313" key="2">
    <source>
        <dbReference type="Proteomes" id="UP000198287"/>
    </source>
</evidence>
<dbReference type="AlphaFoldDB" id="A0A226DEH0"/>
<accession>A0A226DEH0</accession>
<organism evidence="1 2">
    <name type="scientific">Folsomia candida</name>
    <name type="common">Springtail</name>
    <dbReference type="NCBI Taxonomy" id="158441"/>
    <lineage>
        <taxon>Eukaryota</taxon>
        <taxon>Metazoa</taxon>
        <taxon>Ecdysozoa</taxon>
        <taxon>Arthropoda</taxon>
        <taxon>Hexapoda</taxon>
        <taxon>Collembola</taxon>
        <taxon>Entomobryomorpha</taxon>
        <taxon>Isotomoidea</taxon>
        <taxon>Isotomidae</taxon>
        <taxon>Proisotominae</taxon>
        <taxon>Folsomia</taxon>
    </lineage>
</organism>
<comment type="caution">
    <text evidence="1">The sequence shown here is derived from an EMBL/GenBank/DDBJ whole genome shotgun (WGS) entry which is preliminary data.</text>
</comment>
<protein>
    <submittedName>
        <fullName evidence="1">Uncharacterized protein</fullName>
    </submittedName>
</protein>
<name>A0A226DEH0_FOLCA</name>
<dbReference type="EMBL" id="LNIX01000022">
    <property type="protein sequence ID" value="OXA43520.1"/>
    <property type="molecule type" value="Genomic_DNA"/>
</dbReference>
<keyword evidence="2" id="KW-1185">Reference proteome</keyword>
<proteinExistence type="predicted"/>
<dbReference type="Proteomes" id="UP000198287">
    <property type="component" value="Unassembled WGS sequence"/>
</dbReference>